<evidence type="ECO:0000259" key="1">
    <source>
        <dbReference type="Pfam" id="PF02796"/>
    </source>
</evidence>
<protein>
    <recommendedName>
        <fullName evidence="1">Resolvase HTH domain-containing protein</fullName>
    </recommendedName>
</protein>
<comment type="caution">
    <text evidence="2">The sequence shown here is derived from an EMBL/GenBank/DDBJ whole genome shotgun (WGS) entry which is preliminary data.</text>
</comment>
<dbReference type="InterPro" id="IPR006120">
    <property type="entry name" value="Resolvase_HTH_dom"/>
</dbReference>
<dbReference type="Pfam" id="PF02796">
    <property type="entry name" value="HTH_7"/>
    <property type="match status" value="1"/>
</dbReference>
<evidence type="ECO:0000313" key="2">
    <source>
        <dbReference type="EMBL" id="OGI66043.1"/>
    </source>
</evidence>
<gene>
    <name evidence="2" type="ORF">A2647_01440</name>
</gene>
<name>A0A1F6V8S2_9BACT</name>
<dbReference type="EMBL" id="MFTP01000007">
    <property type="protein sequence ID" value="OGI66043.1"/>
    <property type="molecule type" value="Genomic_DNA"/>
</dbReference>
<proteinExistence type="predicted"/>
<dbReference type="InterPro" id="IPR036390">
    <property type="entry name" value="WH_DNA-bd_sf"/>
</dbReference>
<dbReference type="SUPFAM" id="SSF46785">
    <property type="entry name" value="Winged helix' DNA-binding domain"/>
    <property type="match status" value="1"/>
</dbReference>
<accession>A0A1F6V8S2</accession>
<dbReference type="Proteomes" id="UP000177370">
    <property type="component" value="Unassembled WGS sequence"/>
</dbReference>
<organism evidence="2 3">
    <name type="scientific">Candidatus Nomurabacteria bacterium RIFCSPHIGHO2_01_FULL_40_24b</name>
    <dbReference type="NCBI Taxonomy" id="1801739"/>
    <lineage>
        <taxon>Bacteria</taxon>
        <taxon>Candidatus Nomuraibacteriota</taxon>
    </lineage>
</organism>
<feature type="domain" description="Resolvase HTH" evidence="1">
    <location>
        <begin position="32"/>
        <end position="53"/>
    </location>
</feature>
<dbReference type="AlphaFoldDB" id="A0A1F6V8S2"/>
<sequence length="109" mass="12717">MENKSLFIEFMGDSPTIRVLDYLLTERDLDFSITDMAKNSGIGRTTLYRVWSDLMKNKVIMPTRIIGKAKLYKLNKDNFVIKKLIEIDDKLMVEDLKRRSGKKEIEITA</sequence>
<reference evidence="2 3" key="1">
    <citation type="journal article" date="2016" name="Nat. Commun.">
        <title>Thousands of microbial genomes shed light on interconnected biogeochemical processes in an aquifer system.</title>
        <authorList>
            <person name="Anantharaman K."/>
            <person name="Brown C.T."/>
            <person name="Hug L.A."/>
            <person name="Sharon I."/>
            <person name="Castelle C.J."/>
            <person name="Probst A.J."/>
            <person name="Thomas B.C."/>
            <person name="Singh A."/>
            <person name="Wilkins M.J."/>
            <person name="Karaoz U."/>
            <person name="Brodie E.L."/>
            <person name="Williams K.H."/>
            <person name="Hubbard S.S."/>
            <person name="Banfield J.F."/>
        </authorList>
    </citation>
    <scope>NUCLEOTIDE SEQUENCE [LARGE SCALE GENOMIC DNA]</scope>
</reference>
<dbReference type="GO" id="GO:0000150">
    <property type="term" value="F:DNA strand exchange activity"/>
    <property type="evidence" value="ECO:0007669"/>
    <property type="project" value="InterPro"/>
</dbReference>
<dbReference type="GO" id="GO:0003677">
    <property type="term" value="F:DNA binding"/>
    <property type="evidence" value="ECO:0007669"/>
    <property type="project" value="InterPro"/>
</dbReference>
<evidence type="ECO:0000313" key="3">
    <source>
        <dbReference type="Proteomes" id="UP000177370"/>
    </source>
</evidence>